<dbReference type="Proteomes" id="UP000240243">
    <property type="component" value="Unassembled WGS sequence"/>
</dbReference>
<dbReference type="NCBIfam" id="NF006964">
    <property type="entry name" value="PRK09440.1-2"/>
    <property type="match status" value="1"/>
</dbReference>
<dbReference type="SUPFAM" id="SSF53383">
    <property type="entry name" value="PLP-dependent transferases"/>
    <property type="match status" value="1"/>
</dbReference>
<dbReference type="NCBIfam" id="NF006967">
    <property type="entry name" value="PRK09440.1-5"/>
    <property type="match status" value="1"/>
</dbReference>
<dbReference type="GO" id="GO:0009042">
    <property type="term" value="F:valine-pyruvate transaminase activity"/>
    <property type="evidence" value="ECO:0007669"/>
    <property type="project" value="TreeGrafter"/>
</dbReference>
<evidence type="ECO:0000259" key="5">
    <source>
        <dbReference type="Pfam" id="PF00155"/>
    </source>
</evidence>
<dbReference type="InterPro" id="IPR004839">
    <property type="entry name" value="Aminotransferase_I/II_large"/>
</dbReference>
<sequence>MEFSAFGQKFTRHAGITQLMDDLNQGLTAPNTIMLGGGNPAAIPEVLAYLDRQAQQLLKTGDLLKAIANYDGPQGKDAFIQALARLLSRELGWPVGPEHIALTNGSQTAFFYLFNLLAGEFADGCKKKVLFPLAPEYIGYGDSALDEDHFVACKPSISRLENGLFKYHVDFEQLEVGDDIGLICVSRPTNPTGNVLTDEEVVHLDEIAREKGIPLLIDNAYGTPFPNIIFTEAKPFWNDNTILCMSLSKLGLPGVRCGIVVANPTIIKAITNISGIVNLAPGSMGPALTLPMMESGDVIELSNQVIRPFYQAKAQQAVSWLQEAIPLPQFHIHKPEGALFLWLWFEELPIHCQELYQRLKRQGLLVVPGHYFFPGIADTEWQHSKECIRLNYAQPEADVKAGIEILAKEILALYDQP</sequence>
<dbReference type="EMBL" id="PXYG01000012">
    <property type="protein sequence ID" value="PSJ41237.1"/>
    <property type="molecule type" value="Genomic_DNA"/>
</dbReference>
<dbReference type="Gene3D" id="3.40.640.10">
    <property type="entry name" value="Type I PLP-dependent aspartate aminotransferase-like (Major domain)"/>
    <property type="match status" value="1"/>
</dbReference>
<reference evidence="6 7" key="1">
    <citation type="submission" date="2018-03" db="EMBL/GenBank/DDBJ databases">
        <title>The draft genome of Zobellella sp. 59N8.</title>
        <authorList>
            <person name="Liu L."/>
            <person name="Li L."/>
            <person name="Zhang X."/>
            <person name="Liang L."/>
            <person name="Wang T."/>
        </authorList>
    </citation>
    <scope>NUCLEOTIDE SEQUENCE [LARGE SCALE GENOMIC DNA]</scope>
    <source>
        <strain evidence="6 7">59N8</strain>
    </source>
</reference>
<keyword evidence="2" id="KW-0032">Aminotransferase</keyword>
<dbReference type="InterPro" id="IPR015421">
    <property type="entry name" value="PyrdxlP-dep_Trfase_major"/>
</dbReference>
<proteinExistence type="predicted"/>
<feature type="domain" description="Aminotransferase class I/classII large" evidence="5">
    <location>
        <begin position="65"/>
        <end position="404"/>
    </location>
</feature>
<evidence type="ECO:0000256" key="2">
    <source>
        <dbReference type="ARBA" id="ARBA00022576"/>
    </source>
</evidence>
<dbReference type="RefSeq" id="WP_106731224.1">
    <property type="nucleotide sequence ID" value="NZ_PXYG01000012.1"/>
</dbReference>
<dbReference type="CDD" id="cd00609">
    <property type="entry name" value="AAT_like"/>
    <property type="match status" value="1"/>
</dbReference>
<evidence type="ECO:0000256" key="3">
    <source>
        <dbReference type="ARBA" id="ARBA00022679"/>
    </source>
</evidence>
<dbReference type="OrthoDB" id="5889947at2"/>
<keyword evidence="6" id="KW-0670">Pyruvate</keyword>
<comment type="cofactor">
    <cofactor evidence="1">
        <name>pyridoxal 5'-phosphate</name>
        <dbReference type="ChEBI" id="CHEBI:597326"/>
    </cofactor>
</comment>
<dbReference type="PANTHER" id="PTHR42790:SF4">
    <property type="entry name" value="VALINE--PYRUVATE AMINOTRANSFERASE"/>
    <property type="match status" value="1"/>
</dbReference>
<dbReference type="NCBIfam" id="NF006966">
    <property type="entry name" value="PRK09440.1-4"/>
    <property type="match status" value="1"/>
</dbReference>
<dbReference type="InterPro" id="IPR015424">
    <property type="entry name" value="PyrdxlP-dep_Trfase"/>
</dbReference>
<organism evidence="6 7">
    <name type="scientific">Zobellella endophytica</name>
    <dbReference type="NCBI Taxonomy" id="2116700"/>
    <lineage>
        <taxon>Bacteria</taxon>
        <taxon>Pseudomonadati</taxon>
        <taxon>Pseudomonadota</taxon>
        <taxon>Gammaproteobacteria</taxon>
        <taxon>Aeromonadales</taxon>
        <taxon>Aeromonadaceae</taxon>
        <taxon>Zobellella</taxon>
    </lineage>
</organism>
<evidence type="ECO:0000313" key="7">
    <source>
        <dbReference type="Proteomes" id="UP000240243"/>
    </source>
</evidence>
<dbReference type="InterPro" id="IPR050859">
    <property type="entry name" value="Class-I_PLP-dep_aminotransf"/>
</dbReference>
<keyword evidence="3" id="KW-0808">Transferase</keyword>
<dbReference type="PANTHER" id="PTHR42790">
    <property type="entry name" value="AMINOTRANSFERASE"/>
    <property type="match status" value="1"/>
</dbReference>
<comment type="caution">
    <text evidence="6">The sequence shown here is derived from an EMBL/GenBank/DDBJ whole genome shotgun (WGS) entry which is preliminary data.</text>
</comment>
<accession>A0A2P7QTE6</accession>
<dbReference type="AlphaFoldDB" id="A0A2P7QTE6"/>
<keyword evidence="4" id="KW-0663">Pyridoxal phosphate</keyword>
<evidence type="ECO:0000313" key="6">
    <source>
        <dbReference type="EMBL" id="PSJ41237.1"/>
    </source>
</evidence>
<name>A0A2P7QTE6_9GAMM</name>
<dbReference type="Pfam" id="PF00155">
    <property type="entry name" value="Aminotran_1_2"/>
    <property type="match status" value="1"/>
</dbReference>
<dbReference type="GO" id="GO:0030170">
    <property type="term" value="F:pyridoxal phosphate binding"/>
    <property type="evidence" value="ECO:0007669"/>
    <property type="project" value="InterPro"/>
</dbReference>
<keyword evidence="7" id="KW-1185">Reference proteome</keyword>
<protein>
    <submittedName>
        <fullName evidence="6">Valine--pyruvate transaminase</fullName>
    </submittedName>
</protein>
<evidence type="ECO:0000256" key="1">
    <source>
        <dbReference type="ARBA" id="ARBA00001933"/>
    </source>
</evidence>
<evidence type="ECO:0000256" key="4">
    <source>
        <dbReference type="ARBA" id="ARBA00022898"/>
    </source>
</evidence>
<gene>
    <name evidence="6" type="ORF">C7H85_18695</name>
</gene>
<dbReference type="GO" id="GO:0005829">
    <property type="term" value="C:cytosol"/>
    <property type="evidence" value="ECO:0007669"/>
    <property type="project" value="TreeGrafter"/>
</dbReference>
<dbReference type="GO" id="GO:1901605">
    <property type="term" value="P:alpha-amino acid metabolic process"/>
    <property type="evidence" value="ECO:0007669"/>
    <property type="project" value="TreeGrafter"/>
</dbReference>